<evidence type="ECO:0000313" key="17">
    <source>
        <dbReference type="EMBL" id="WOO31823.1"/>
    </source>
</evidence>
<comment type="cofactor">
    <cofactor evidence="16">
        <name>NH4(+)</name>
        <dbReference type="ChEBI" id="CHEBI:28938"/>
    </cofactor>
    <cofactor evidence="16">
        <name>K(+)</name>
        <dbReference type="ChEBI" id="CHEBI:29103"/>
    </cofactor>
    <text evidence="16">A monovalent cation. Ammonium or potassium.</text>
</comment>
<evidence type="ECO:0000256" key="15">
    <source>
        <dbReference type="ARBA" id="ARBA00040883"/>
    </source>
</evidence>
<keyword evidence="8 16" id="KW-0808">Transferase</keyword>
<comment type="function">
    <text evidence="16">Catalyzes the phosphorylation of pantothenate (Pan), the first step in CoA biosynthesis.</text>
</comment>
<keyword evidence="12 16" id="KW-0630">Potassium</keyword>
<feature type="binding site" evidence="16">
    <location>
        <position position="96"/>
    </location>
    <ligand>
        <name>substrate</name>
    </ligand>
</feature>
<gene>
    <name evidence="16" type="primary">coaX</name>
    <name evidence="17" type="ORF">P4826_15690</name>
</gene>
<dbReference type="Pfam" id="PF03309">
    <property type="entry name" value="Pan_kinase"/>
    <property type="match status" value="1"/>
</dbReference>
<organism evidence="17 18">
    <name type="scientific">Diaphorobacter limosus</name>
    <dbReference type="NCBI Taxonomy" id="3036128"/>
    <lineage>
        <taxon>Bacteria</taxon>
        <taxon>Pseudomonadati</taxon>
        <taxon>Pseudomonadota</taxon>
        <taxon>Betaproteobacteria</taxon>
        <taxon>Burkholderiales</taxon>
        <taxon>Comamonadaceae</taxon>
        <taxon>Diaphorobacter</taxon>
    </lineage>
</organism>
<evidence type="ECO:0000256" key="7">
    <source>
        <dbReference type="ARBA" id="ARBA00022490"/>
    </source>
</evidence>
<dbReference type="CDD" id="cd24015">
    <property type="entry name" value="ASKHA_NBD_PanK-III"/>
    <property type="match status" value="1"/>
</dbReference>
<evidence type="ECO:0000256" key="3">
    <source>
        <dbReference type="ARBA" id="ARBA00004496"/>
    </source>
</evidence>
<dbReference type="Proteomes" id="UP001303211">
    <property type="component" value="Chromosome"/>
</dbReference>
<comment type="caution">
    <text evidence="16">Lacks conserved residue(s) required for the propagation of feature annotation.</text>
</comment>
<name>A0ABZ0J1U8_9BURK</name>
<dbReference type="InterPro" id="IPR004619">
    <property type="entry name" value="Type_III_PanK"/>
</dbReference>
<keyword evidence="13 16" id="KW-0173">Coenzyme A biosynthesis</keyword>
<comment type="similarity">
    <text evidence="14 16">Belongs to the type III pantothenate kinase family.</text>
</comment>
<reference evidence="17 18" key="1">
    <citation type="submission" date="2023-03" db="EMBL/GenBank/DDBJ databases">
        <title>Diaphorobacter basophil sp. nov., isolated from a sewage-treatment plant.</title>
        <authorList>
            <person name="Yang K."/>
        </authorList>
    </citation>
    <scope>NUCLEOTIDE SEQUENCE [LARGE SCALE GENOMIC DNA]</scope>
    <source>
        <strain evidence="17 18">Y-1</strain>
    </source>
</reference>
<comment type="catalytic activity">
    <reaction evidence="1 16">
        <text>(R)-pantothenate + ATP = (R)-4'-phosphopantothenate + ADP + H(+)</text>
        <dbReference type="Rhea" id="RHEA:16373"/>
        <dbReference type="ChEBI" id="CHEBI:10986"/>
        <dbReference type="ChEBI" id="CHEBI:15378"/>
        <dbReference type="ChEBI" id="CHEBI:29032"/>
        <dbReference type="ChEBI" id="CHEBI:30616"/>
        <dbReference type="ChEBI" id="CHEBI:456216"/>
        <dbReference type="EC" id="2.7.1.33"/>
    </reaction>
</comment>
<evidence type="ECO:0000256" key="6">
    <source>
        <dbReference type="ARBA" id="ARBA00012102"/>
    </source>
</evidence>
<feature type="binding site" evidence="16">
    <location>
        <begin position="7"/>
        <end position="14"/>
    </location>
    <ligand>
        <name>ATP</name>
        <dbReference type="ChEBI" id="CHEBI:30616"/>
    </ligand>
</feature>
<dbReference type="SUPFAM" id="SSF53067">
    <property type="entry name" value="Actin-like ATPase domain"/>
    <property type="match status" value="2"/>
</dbReference>
<dbReference type="EMBL" id="CP136921">
    <property type="protein sequence ID" value="WOO31823.1"/>
    <property type="molecule type" value="Genomic_DNA"/>
</dbReference>
<keyword evidence="11 16" id="KW-0067">ATP-binding</keyword>
<proteinExistence type="inferred from homology"/>
<evidence type="ECO:0000256" key="1">
    <source>
        <dbReference type="ARBA" id="ARBA00001206"/>
    </source>
</evidence>
<keyword evidence="7 16" id="KW-0963">Cytoplasm</keyword>
<dbReference type="PANTHER" id="PTHR34265:SF1">
    <property type="entry name" value="TYPE III PANTOTHENATE KINASE"/>
    <property type="match status" value="1"/>
</dbReference>
<evidence type="ECO:0000256" key="14">
    <source>
        <dbReference type="ARBA" id="ARBA00038036"/>
    </source>
</evidence>
<evidence type="ECO:0000256" key="9">
    <source>
        <dbReference type="ARBA" id="ARBA00022741"/>
    </source>
</evidence>
<dbReference type="GO" id="GO:0004594">
    <property type="term" value="F:pantothenate kinase activity"/>
    <property type="evidence" value="ECO:0007669"/>
    <property type="project" value="UniProtKB-EC"/>
</dbReference>
<evidence type="ECO:0000256" key="2">
    <source>
        <dbReference type="ARBA" id="ARBA00001958"/>
    </source>
</evidence>
<comment type="subunit">
    <text evidence="5 16">Homodimer.</text>
</comment>
<dbReference type="RefSeq" id="WP_317701292.1">
    <property type="nucleotide sequence ID" value="NZ_CP136921.1"/>
</dbReference>
<accession>A0ABZ0J1U8</accession>
<keyword evidence="10 16" id="KW-0418">Kinase</keyword>
<evidence type="ECO:0000256" key="12">
    <source>
        <dbReference type="ARBA" id="ARBA00022958"/>
    </source>
</evidence>
<dbReference type="EC" id="2.7.1.33" evidence="6 16"/>
<comment type="cofactor">
    <cofactor evidence="2">
        <name>K(+)</name>
        <dbReference type="ChEBI" id="CHEBI:29103"/>
    </cofactor>
</comment>
<evidence type="ECO:0000256" key="5">
    <source>
        <dbReference type="ARBA" id="ARBA00011738"/>
    </source>
</evidence>
<feature type="binding site" evidence="16">
    <location>
        <begin position="103"/>
        <end position="106"/>
    </location>
    <ligand>
        <name>substrate</name>
    </ligand>
</feature>
<dbReference type="InterPro" id="IPR043129">
    <property type="entry name" value="ATPase_NBD"/>
</dbReference>
<evidence type="ECO:0000256" key="8">
    <source>
        <dbReference type="ARBA" id="ARBA00022679"/>
    </source>
</evidence>
<dbReference type="NCBIfam" id="TIGR00671">
    <property type="entry name" value="baf"/>
    <property type="match status" value="1"/>
</dbReference>
<feature type="binding site" evidence="16">
    <location>
        <position position="183"/>
    </location>
    <ligand>
        <name>substrate</name>
    </ligand>
</feature>
<comment type="pathway">
    <text evidence="4 16">Cofactor biosynthesis; coenzyme A biosynthesis; CoA from (R)-pantothenate: step 1/5.</text>
</comment>
<evidence type="ECO:0000256" key="10">
    <source>
        <dbReference type="ARBA" id="ARBA00022777"/>
    </source>
</evidence>
<feature type="active site" description="Proton acceptor" evidence="16">
    <location>
        <position position="105"/>
    </location>
</feature>
<feature type="binding site" evidence="16">
    <location>
        <position position="133"/>
    </location>
    <ligand>
        <name>ATP</name>
        <dbReference type="ChEBI" id="CHEBI:30616"/>
    </ligand>
</feature>
<protein>
    <recommendedName>
        <fullName evidence="15 16">Type III pantothenate kinase</fullName>
        <ecNumber evidence="6 16">2.7.1.33</ecNumber>
    </recommendedName>
    <alternativeName>
        <fullName evidence="16">PanK-III</fullName>
    </alternativeName>
    <alternativeName>
        <fullName evidence="16">Pantothenic acid kinase</fullName>
    </alternativeName>
</protein>
<keyword evidence="18" id="KW-1185">Reference proteome</keyword>
<comment type="subcellular location">
    <subcellularLocation>
        <location evidence="3 16">Cytoplasm</location>
    </subcellularLocation>
</comment>
<dbReference type="Gene3D" id="3.30.420.40">
    <property type="match status" value="2"/>
</dbReference>
<keyword evidence="9 16" id="KW-0547">Nucleotide-binding</keyword>
<evidence type="ECO:0000256" key="16">
    <source>
        <dbReference type="HAMAP-Rule" id="MF_01274"/>
    </source>
</evidence>
<dbReference type="HAMAP" id="MF_01274">
    <property type="entry name" value="Pantothen_kinase_3"/>
    <property type="match status" value="1"/>
</dbReference>
<dbReference type="PANTHER" id="PTHR34265">
    <property type="entry name" value="TYPE III PANTOTHENATE KINASE"/>
    <property type="match status" value="1"/>
</dbReference>
<evidence type="ECO:0000256" key="4">
    <source>
        <dbReference type="ARBA" id="ARBA00005225"/>
    </source>
</evidence>
<evidence type="ECO:0000313" key="18">
    <source>
        <dbReference type="Proteomes" id="UP001303211"/>
    </source>
</evidence>
<evidence type="ECO:0000256" key="11">
    <source>
        <dbReference type="ARBA" id="ARBA00022840"/>
    </source>
</evidence>
<sequence>MTFLAIDVGNSRLKWALYAAARPGAALLAHGVEFLDHIERLADGQWADLPAPTHMLGCVVAGDAVKRRVAEQMDLWDVPARWVVPSAEEAGVVNGYDHPSRLGADRWVAMIGARHHLLAQGPARPLVLAMVGTAVTVEALDAEGRFLGGLILPGHGIMLRALETGTAGLHVPTGEVRPFPTNTSDALTSGGTYAIAGAVERLYQHLRQHCGQEPLCLMTGGAGWKMAPSMARPFELVENLIFDGLLEIGARRFAPAAA</sequence>
<evidence type="ECO:0000256" key="13">
    <source>
        <dbReference type="ARBA" id="ARBA00022993"/>
    </source>
</evidence>